<accession>A0A8T6R680</accession>
<dbReference type="AlphaFoldDB" id="A0A8T6R680"/>
<dbReference type="Proteomes" id="UP000287866">
    <property type="component" value="Unassembled WGS sequence"/>
</dbReference>
<organism evidence="2 3">
    <name type="scientific">Phycicoccus flavus</name>
    <dbReference type="NCBI Taxonomy" id="2502783"/>
    <lineage>
        <taxon>Bacteria</taxon>
        <taxon>Bacillati</taxon>
        <taxon>Actinomycetota</taxon>
        <taxon>Actinomycetes</taxon>
        <taxon>Micrococcales</taxon>
        <taxon>Intrasporangiaceae</taxon>
        <taxon>Phycicoccus</taxon>
    </lineage>
</organism>
<name>A0A8T6R680_9MICO</name>
<dbReference type="EMBL" id="SAYU02000048">
    <property type="protein sequence ID" value="NHA69144.1"/>
    <property type="molecule type" value="Genomic_DNA"/>
</dbReference>
<proteinExistence type="predicted"/>
<gene>
    <name evidence="2" type="ORF">EPD83_013950</name>
</gene>
<evidence type="ECO:0000313" key="3">
    <source>
        <dbReference type="Proteomes" id="UP000287866"/>
    </source>
</evidence>
<evidence type="ECO:0000313" key="2">
    <source>
        <dbReference type="EMBL" id="NHA69144.1"/>
    </source>
</evidence>
<reference evidence="2" key="1">
    <citation type="submission" date="2020-03" db="EMBL/GenBank/DDBJ databases">
        <title>Phycicoccus flavus sp. nov., a novel endophytic actinobacterium isolated from branch of Kandelia candel.</title>
        <authorList>
            <person name="Tuo L."/>
        </authorList>
    </citation>
    <scope>NUCLEOTIDE SEQUENCE</scope>
    <source>
        <strain evidence="2">CMS6Z-2</strain>
    </source>
</reference>
<sequence length="94" mass="9928">MTDEEVRRMTMVHPAPGTTGDRADGSLAADLADLRLVLADQSFPARQDDLIAACLGRGTPSRLCCRLAKLSREAVYDDLGQVLADVEAAALATG</sequence>
<comment type="caution">
    <text evidence="2">The sequence shown here is derived from an EMBL/GenBank/DDBJ whole genome shotgun (WGS) entry which is preliminary data.</text>
</comment>
<protein>
    <submittedName>
        <fullName evidence="2">Uncharacterized protein</fullName>
    </submittedName>
</protein>
<evidence type="ECO:0000256" key="1">
    <source>
        <dbReference type="SAM" id="MobiDB-lite"/>
    </source>
</evidence>
<feature type="region of interest" description="Disordered" evidence="1">
    <location>
        <begin position="1"/>
        <end position="24"/>
    </location>
</feature>
<keyword evidence="3" id="KW-1185">Reference proteome</keyword>
<dbReference type="RefSeq" id="WP_164896451.1">
    <property type="nucleotide sequence ID" value="NZ_SAYU02000048.1"/>
</dbReference>